<proteinExistence type="predicted"/>
<keyword evidence="3" id="KW-0233">DNA recombination</keyword>
<evidence type="ECO:0000259" key="5">
    <source>
        <dbReference type="PROSITE" id="PS51736"/>
    </source>
</evidence>
<evidence type="ECO:0000256" key="3">
    <source>
        <dbReference type="ARBA" id="ARBA00023172"/>
    </source>
</evidence>
<sequence>MTSAYLYVRVSTDEQKRKGYSLPEQEDRLLRHCEFNNIEVKGIFREDYSAKNFKRPEWNKLLTVVKNRKKKDRENILFIKWDRFSRNIEFAYQMIGILRAINVQAMAIDQPIDFSIPESTVMLAVYLSIPEAENGRRALNTSGGMRRARKEGRWMGAAPKGYQNLVYPDGRKYIAPKHPEAALMKWVFEELSKGILVAEQVRKIACQRGLKCERNNFWKLIRNPMYAGIIVVPPFENEEMQFVKSQHEALISQTLFYEVQNILNGNKRPIATKVVSKDMLPLRGFLECPDCNRMLTGSASKGRHERYYYYHCTGTTCKCRFKAETVNQYFEDELIKFNLAPGVGELFKMVVMDECRSTSRDDLDEKKVISNRIEEQELILSKARKRLLKEEIDADDFKAIKAECNEELRLLESKLADLPAKSNELKSIEMLLDVVIARYSNILQHYKNQPVEEKRKIIGSMYPKNLCFDGTQHRTAYLSEPLSLILLINSNLQGKKRGEKLSFYNLSPQVARRGIISNHFLKDLKRLAG</sequence>
<keyword evidence="1" id="KW-0229">DNA integration</keyword>
<dbReference type="InterPro" id="IPR025827">
    <property type="entry name" value="Zn_ribbon_recom_dom"/>
</dbReference>
<dbReference type="SMART" id="SM00857">
    <property type="entry name" value="Resolvase"/>
    <property type="match status" value="1"/>
</dbReference>
<comment type="caution">
    <text evidence="7">The sequence shown here is derived from an EMBL/GenBank/DDBJ whole genome shotgun (WGS) entry which is preliminary data.</text>
</comment>
<evidence type="ECO:0000256" key="2">
    <source>
        <dbReference type="ARBA" id="ARBA00023125"/>
    </source>
</evidence>
<dbReference type="PROSITE" id="PS51737">
    <property type="entry name" value="RECOMBINASE_DNA_BIND"/>
    <property type="match status" value="1"/>
</dbReference>
<dbReference type="PROSITE" id="PS51736">
    <property type="entry name" value="RECOMBINASES_3"/>
    <property type="match status" value="1"/>
</dbReference>
<evidence type="ECO:0000313" key="7">
    <source>
        <dbReference type="EMBL" id="MBB3971332.1"/>
    </source>
</evidence>
<evidence type="ECO:0000259" key="6">
    <source>
        <dbReference type="PROSITE" id="PS51737"/>
    </source>
</evidence>
<dbReference type="EMBL" id="JACIEG010000009">
    <property type="protein sequence ID" value="MBB3971332.1"/>
    <property type="molecule type" value="Genomic_DNA"/>
</dbReference>
<evidence type="ECO:0000256" key="1">
    <source>
        <dbReference type="ARBA" id="ARBA00022908"/>
    </source>
</evidence>
<feature type="domain" description="Resolvase/invertase-type recombinase catalytic" evidence="5">
    <location>
        <begin position="3"/>
        <end position="152"/>
    </location>
</feature>
<protein>
    <submittedName>
        <fullName evidence="7">DNA invertase Pin-like site-specific DNA recombinase</fullName>
    </submittedName>
</protein>
<dbReference type="Gene3D" id="3.90.1750.20">
    <property type="entry name" value="Putative Large Serine Recombinase, Chain B, Domain 2"/>
    <property type="match status" value="1"/>
</dbReference>
<gene>
    <name evidence="7" type="ORF">GGR35_003960</name>
</gene>
<dbReference type="InterPro" id="IPR006118">
    <property type="entry name" value="Recombinase_CS"/>
</dbReference>
<evidence type="ECO:0000313" key="8">
    <source>
        <dbReference type="Proteomes" id="UP000583101"/>
    </source>
</evidence>
<dbReference type="Pfam" id="PF07508">
    <property type="entry name" value="Recombinase"/>
    <property type="match status" value="1"/>
</dbReference>
<dbReference type="SUPFAM" id="SSF53041">
    <property type="entry name" value="Resolvase-like"/>
    <property type="match status" value="1"/>
</dbReference>
<dbReference type="PROSITE" id="PS00397">
    <property type="entry name" value="RECOMBINASES_1"/>
    <property type="match status" value="1"/>
</dbReference>
<reference evidence="7 8" key="1">
    <citation type="submission" date="2020-08" db="EMBL/GenBank/DDBJ databases">
        <title>Genomic Encyclopedia of Type Strains, Phase IV (KMG-IV): sequencing the most valuable type-strain genomes for metagenomic binning, comparative biology and taxonomic classification.</title>
        <authorList>
            <person name="Goeker M."/>
        </authorList>
    </citation>
    <scope>NUCLEOTIDE SEQUENCE [LARGE SCALE GENOMIC DNA]</scope>
    <source>
        <strain evidence="7 8">DSM 100995</strain>
    </source>
</reference>
<dbReference type="CDD" id="cd00338">
    <property type="entry name" value="Ser_Recombinase"/>
    <property type="match status" value="1"/>
</dbReference>
<organism evidence="7 8">
    <name type="scientific">Mucilaginibacter phyllosphaerae</name>
    <dbReference type="NCBI Taxonomy" id="1812349"/>
    <lineage>
        <taxon>Bacteria</taxon>
        <taxon>Pseudomonadati</taxon>
        <taxon>Bacteroidota</taxon>
        <taxon>Sphingobacteriia</taxon>
        <taxon>Sphingobacteriales</taxon>
        <taxon>Sphingobacteriaceae</taxon>
        <taxon>Mucilaginibacter</taxon>
    </lineage>
</organism>
<dbReference type="InterPro" id="IPR011109">
    <property type="entry name" value="DNA_bind_recombinase_dom"/>
</dbReference>
<feature type="domain" description="Recombinase" evidence="6">
    <location>
        <begin position="159"/>
        <end position="269"/>
    </location>
</feature>
<keyword evidence="2" id="KW-0238">DNA-binding</keyword>
<dbReference type="InterPro" id="IPR006119">
    <property type="entry name" value="Resolv_N"/>
</dbReference>
<dbReference type="Gene3D" id="3.40.50.1390">
    <property type="entry name" value="Resolvase, N-terminal catalytic domain"/>
    <property type="match status" value="1"/>
</dbReference>
<accession>A0ABR6IEG6</accession>
<dbReference type="InterPro" id="IPR036162">
    <property type="entry name" value="Resolvase-like_N_sf"/>
</dbReference>
<dbReference type="Pfam" id="PF13408">
    <property type="entry name" value="Zn_ribbon_recom"/>
    <property type="match status" value="1"/>
</dbReference>
<dbReference type="RefSeq" id="WP_183500441.1">
    <property type="nucleotide sequence ID" value="NZ_JACIEG010000009.1"/>
</dbReference>
<name>A0ABR6IEG6_9SPHI</name>
<keyword evidence="8" id="KW-1185">Reference proteome</keyword>
<feature type="active site" description="O-(5'-phospho-DNA)-serine intermediate" evidence="4">
    <location>
        <position position="11"/>
    </location>
</feature>
<dbReference type="InterPro" id="IPR050639">
    <property type="entry name" value="SSR_resolvase"/>
</dbReference>
<dbReference type="InterPro" id="IPR038109">
    <property type="entry name" value="DNA_bind_recomb_sf"/>
</dbReference>
<dbReference type="PANTHER" id="PTHR30461:SF23">
    <property type="entry name" value="DNA RECOMBINASE-RELATED"/>
    <property type="match status" value="1"/>
</dbReference>
<dbReference type="Proteomes" id="UP000583101">
    <property type="component" value="Unassembled WGS sequence"/>
</dbReference>
<dbReference type="Pfam" id="PF00239">
    <property type="entry name" value="Resolvase"/>
    <property type="match status" value="1"/>
</dbReference>
<evidence type="ECO:0000256" key="4">
    <source>
        <dbReference type="PROSITE-ProRule" id="PRU10137"/>
    </source>
</evidence>
<dbReference type="PANTHER" id="PTHR30461">
    <property type="entry name" value="DNA-INVERTASE FROM LAMBDOID PROPHAGE"/>
    <property type="match status" value="1"/>
</dbReference>